<keyword evidence="10 16" id="KW-0798">TonB box</keyword>
<feature type="domain" description="TonB-dependent receptor-like beta-barrel" evidence="18">
    <location>
        <begin position="247"/>
        <end position="695"/>
    </location>
</feature>
<dbReference type="NCBIfam" id="TIGR01783">
    <property type="entry name" value="TonB-siderophor"/>
    <property type="match status" value="1"/>
</dbReference>
<evidence type="ECO:0000256" key="4">
    <source>
        <dbReference type="ARBA" id="ARBA00022452"/>
    </source>
</evidence>
<keyword evidence="6 14" id="KW-0812">Transmembrane</keyword>
<dbReference type="Pfam" id="PF00593">
    <property type="entry name" value="TonB_dep_Rec_b-barrel"/>
    <property type="match status" value="1"/>
</dbReference>
<evidence type="ECO:0000256" key="3">
    <source>
        <dbReference type="ARBA" id="ARBA00022448"/>
    </source>
</evidence>
<evidence type="ECO:0000256" key="2">
    <source>
        <dbReference type="ARBA" id="ARBA00009810"/>
    </source>
</evidence>
<evidence type="ECO:0000256" key="16">
    <source>
        <dbReference type="RuleBase" id="RU003357"/>
    </source>
</evidence>
<keyword evidence="5" id="KW-0410">Iron transport</keyword>
<dbReference type="CDD" id="cd01347">
    <property type="entry name" value="ligand_gated_channel"/>
    <property type="match status" value="1"/>
</dbReference>
<evidence type="ECO:0000256" key="9">
    <source>
        <dbReference type="ARBA" id="ARBA00023065"/>
    </source>
</evidence>
<dbReference type="GO" id="GO:0015344">
    <property type="term" value="F:siderophore uptake transmembrane transporter activity"/>
    <property type="evidence" value="ECO:0007669"/>
    <property type="project" value="TreeGrafter"/>
</dbReference>
<evidence type="ECO:0000259" key="19">
    <source>
        <dbReference type="Pfam" id="PF07715"/>
    </source>
</evidence>
<dbReference type="GO" id="GO:0015891">
    <property type="term" value="P:siderophore transport"/>
    <property type="evidence" value="ECO:0007669"/>
    <property type="project" value="InterPro"/>
</dbReference>
<feature type="signal peptide" evidence="17">
    <location>
        <begin position="1"/>
        <end position="33"/>
    </location>
</feature>
<dbReference type="GeneID" id="94692912"/>
<evidence type="ECO:0000313" key="21">
    <source>
        <dbReference type="Proteomes" id="UP000183417"/>
    </source>
</evidence>
<dbReference type="SUPFAM" id="SSF56935">
    <property type="entry name" value="Porins"/>
    <property type="match status" value="1"/>
</dbReference>
<dbReference type="Proteomes" id="UP000183417">
    <property type="component" value="Unassembled WGS sequence"/>
</dbReference>
<feature type="chain" id="PRO_5010249031" evidence="17">
    <location>
        <begin position="34"/>
        <end position="733"/>
    </location>
</feature>
<organism evidence="20 21">
    <name type="scientific">Delftia lacustris</name>
    <dbReference type="NCBI Taxonomy" id="558537"/>
    <lineage>
        <taxon>Bacteria</taxon>
        <taxon>Pseudomonadati</taxon>
        <taxon>Pseudomonadota</taxon>
        <taxon>Betaproteobacteria</taxon>
        <taxon>Burkholderiales</taxon>
        <taxon>Comamonadaceae</taxon>
        <taxon>Delftia</taxon>
    </lineage>
</organism>
<dbReference type="Gene3D" id="2.40.170.20">
    <property type="entry name" value="TonB-dependent receptor, beta-barrel domain"/>
    <property type="match status" value="1"/>
</dbReference>
<dbReference type="PROSITE" id="PS52016">
    <property type="entry name" value="TONB_DEPENDENT_REC_3"/>
    <property type="match status" value="1"/>
</dbReference>
<feature type="domain" description="TonB-dependent receptor plug" evidence="19">
    <location>
        <begin position="72"/>
        <end position="171"/>
    </location>
</feature>
<dbReference type="RefSeq" id="WP_074922816.1">
    <property type="nucleotide sequence ID" value="NZ_CP141274.1"/>
</dbReference>
<evidence type="ECO:0000256" key="17">
    <source>
        <dbReference type="SAM" id="SignalP"/>
    </source>
</evidence>
<evidence type="ECO:0000256" key="1">
    <source>
        <dbReference type="ARBA" id="ARBA00004571"/>
    </source>
</evidence>
<dbReference type="InterPro" id="IPR012910">
    <property type="entry name" value="Plug_dom"/>
</dbReference>
<keyword evidence="8" id="KW-0408">Iron</keyword>
<feature type="short sequence motif" description="TonB C-terminal box" evidence="15">
    <location>
        <begin position="716"/>
        <end position="733"/>
    </location>
</feature>
<dbReference type="GO" id="GO:0009279">
    <property type="term" value="C:cell outer membrane"/>
    <property type="evidence" value="ECO:0007669"/>
    <property type="project" value="UniProtKB-SubCell"/>
</dbReference>
<sequence length="733" mass="79241">MRTAHLLSRPFVSGPQSCLFSVFAAALVTPAYAQDATADERQVQLAPLTVSGQRSTGSRTEASESAKYAKPLLDVPQTITVVPGQVLQEQNALSLQQALSNVSGITFNAGEGGAGSGDSINIRGFSANANLQIDGLRDSGQKSRSDLFNTQSVEVIKGPNSVFGGAGTSGGSINMISKQPKAHDFTEADAGLGTASYRRVTLDANRVLAGGKAAMRLNLMGHDSDVAGRDTIFKRRWGVAPSLALGLNSPTRLTLGFFHQSDDNLPDYGVPAFRGKMLDGVSRNAYFGWRNLDREKIGQDALTAKIEHDFASGAKLQNLSRYSRLSRDTVISASHVDLRGMQPGYYRPAGPQAYGRDAATTLWINQTNLTQRFDTGVLGHTLVTGFEIARETYDRTTSSYSINRQFPAGGYPLARPPGYWTGTTDLQNSGRNETRLDTRALYATDSIALGPRWDLNLGLRYDWIDGRSNAATAAGVRTSVDSSDGRLSGRTALSFKPADNGRIYLAYGTAFNPSAEFLVSNGSGLDAATASLAPEKNTSLELGTKWDVRDRQLALTAALFQVDKTNAREQMADGSYLLAGEQRVRGLELGAAGKVTPQWDLFANYTFMASKTLKSLNEPARVGQALGNTPRHSLNLWTTYALPQGWTVGYGVRFVGTRNVTSAGDGKLSAYWVHSAMVGYELNRQWKLRLNLDNIGNKAYVAGVRQRLGEQSRSSAVEYGEGRTVRLTALYQF</sequence>
<keyword evidence="4 14" id="KW-1134">Transmembrane beta strand</keyword>
<gene>
    <name evidence="20" type="ORF">SAMN05421547_11327</name>
</gene>
<evidence type="ECO:0000256" key="7">
    <source>
        <dbReference type="ARBA" id="ARBA00022729"/>
    </source>
</evidence>
<protein>
    <submittedName>
        <fullName evidence="20">Catecholate siderophore receptor</fullName>
    </submittedName>
</protein>
<dbReference type="GO" id="GO:0038023">
    <property type="term" value="F:signaling receptor activity"/>
    <property type="evidence" value="ECO:0007669"/>
    <property type="project" value="InterPro"/>
</dbReference>
<keyword evidence="12 20" id="KW-0675">Receptor</keyword>
<evidence type="ECO:0000256" key="13">
    <source>
        <dbReference type="ARBA" id="ARBA00023237"/>
    </source>
</evidence>
<keyword evidence="13 14" id="KW-0998">Cell outer membrane</keyword>
<keyword evidence="9" id="KW-0406">Ion transport</keyword>
<evidence type="ECO:0000256" key="14">
    <source>
        <dbReference type="PROSITE-ProRule" id="PRU01360"/>
    </source>
</evidence>
<dbReference type="InterPro" id="IPR010917">
    <property type="entry name" value="TonB_rcpt_CS"/>
</dbReference>
<accession>A0A1H3QMZ2</accession>
<evidence type="ECO:0000256" key="6">
    <source>
        <dbReference type="ARBA" id="ARBA00022692"/>
    </source>
</evidence>
<dbReference type="InterPro" id="IPR037066">
    <property type="entry name" value="Plug_dom_sf"/>
</dbReference>
<comment type="subcellular location">
    <subcellularLocation>
        <location evidence="1 14">Cell outer membrane</location>
        <topology evidence="1 14">Multi-pass membrane protein</topology>
    </subcellularLocation>
</comment>
<dbReference type="InterPro" id="IPR039426">
    <property type="entry name" value="TonB-dep_rcpt-like"/>
</dbReference>
<keyword evidence="3 14" id="KW-0813">Transport</keyword>
<evidence type="ECO:0000256" key="15">
    <source>
        <dbReference type="PROSITE-ProRule" id="PRU10144"/>
    </source>
</evidence>
<dbReference type="PROSITE" id="PS01156">
    <property type="entry name" value="TONB_DEPENDENT_REC_2"/>
    <property type="match status" value="1"/>
</dbReference>
<dbReference type="AlphaFoldDB" id="A0A1H3QMZ2"/>
<evidence type="ECO:0000259" key="18">
    <source>
        <dbReference type="Pfam" id="PF00593"/>
    </source>
</evidence>
<evidence type="ECO:0000256" key="12">
    <source>
        <dbReference type="ARBA" id="ARBA00023170"/>
    </source>
</evidence>
<dbReference type="InterPro" id="IPR000531">
    <property type="entry name" value="Beta-barrel_TonB"/>
</dbReference>
<evidence type="ECO:0000256" key="10">
    <source>
        <dbReference type="ARBA" id="ARBA00023077"/>
    </source>
</evidence>
<evidence type="ECO:0000256" key="11">
    <source>
        <dbReference type="ARBA" id="ARBA00023136"/>
    </source>
</evidence>
<reference evidence="20 21" key="1">
    <citation type="submission" date="2016-10" db="EMBL/GenBank/DDBJ databases">
        <authorList>
            <person name="de Groot N.N."/>
        </authorList>
    </citation>
    <scope>NUCLEOTIDE SEQUENCE [LARGE SCALE GENOMIC DNA]</scope>
    <source>
        <strain evidence="20 21">LMG 24775</strain>
    </source>
</reference>
<evidence type="ECO:0000256" key="5">
    <source>
        <dbReference type="ARBA" id="ARBA00022496"/>
    </source>
</evidence>
<evidence type="ECO:0000313" key="20">
    <source>
        <dbReference type="EMBL" id="SDZ14680.1"/>
    </source>
</evidence>
<dbReference type="InterPro" id="IPR010105">
    <property type="entry name" value="TonB_sidphr_rcpt"/>
</dbReference>
<dbReference type="InterPro" id="IPR036942">
    <property type="entry name" value="Beta-barrel_TonB_sf"/>
</dbReference>
<keyword evidence="11 14" id="KW-0472">Membrane</keyword>
<name>A0A1H3QMZ2_9BURK</name>
<keyword evidence="7 17" id="KW-0732">Signal</keyword>
<evidence type="ECO:0000256" key="8">
    <source>
        <dbReference type="ARBA" id="ARBA00023004"/>
    </source>
</evidence>
<dbReference type="Pfam" id="PF07715">
    <property type="entry name" value="Plug"/>
    <property type="match status" value="1"/>
</dbReference>
<dbReference type="PANTHER" id="PTHR32552">
    <property type="entry name" value="FERRICHROME IRON RECEPTOR-RELATED"/>
    <property type="match status" value="1"/>
</dbReference>
<dbReference type="PANTHER" id="PTHR32552:SF83">
    <property type="entry name" value="BLR3904 PROTEIN"/>
    <property type="match status" value="1"/>
</dbReference>
<dbReference type="Gene3D" id="2.170.130.10">
    <property type="entry name" value="TonB-dependent receptor, plug domain"/>
    <property type="match status" value="1"/>
</dbReference>
<dbReference type="FunFam" id="2.170.130.10:FF:000001">
    <property type="entry name" value="Catecholate siderophore TonB-dependent receptor"/>
    <property type="match status" value="1"/>
</dbReference>
<dbReference type="EMBL" id="FNPE01000013">
    <property type="protein sequence ID" value="SDZ14680.1"/>
    <property type="molecule type" value="Genomic_DNA"/>
</dbReference>
<proteinExistence type="inferred from homology"/>
<comment type="similarity">
    <text evidence="2 14 16">Belongs to the TonB-dependent receptor family.</text>
</comment>